<evidence type="ECO:0008006" key="3">
    <source>
        <dbReference type="Google" id="ProtNLM"/>
    </source>
</evidence>
<protein>
    <recommendedName>
        <fullName evidence="3">Tetracycline repressor TetR C-terminal domain-containing protein</fullName>
    </recommendedName>
</protein>
<dbReference type="Gene3D" id="1.10.357.10">
    <property type="entry name" value="Tetracycline Repressor, domain 2"/>
    <property type="match status" value="1"/>
</dbReference>
<dbReference type="EMBL" id="CP068985">
    <property type="protein sequence ID" value="QYC45306.1"/>
    <property type="molecule type" value="Genomic_DNA"/>
</dbReference>
<dbReference type="InterPro" id="IPR036271">
    <property type="entry name" value="Tet_transcr_reg_TetR-rel_C_sf"/>
</dbReference>
<reference evidence="1 2" key="1">
    <citation type="journal article" date="2021" name="ACS Chem. Biol.">
        <title>Genomic-Led Discovery of a Novel Glycopeptide Antibiotic by Nonomuraea coxensis DSM 45129.</title>
        <authorList>
            <person name="Yushchuk O."/>
            <person name="Vior N.M."/>
            <person name="Andreo-Vidal A."/>
            <person name="Berini F."/>
            <person name="Ruckert C."/>
            <person name="Busche T."/>
            <person name="Binda E."/>
            <person name="Kalinowski J."/>
            <person name="Truman A.W."/>
            <person name="Marinelli F."/>
        </authorList>
    </citation>
    <scope>NUCLEOTIDE SEQUENCE [LARGE SCALE GENOMIC DNA]</scope>
    <source>
        <strain evidence="1 2">DSM 45129</strain>
    </source>
</reference>
<dbReference type="SUPFAM" id="SSF48498">
    <property type="entry name" value="Tetracyclin repressor-like, C-terminal domain"/>
    <property type="match status" value="1"/>
</dbReference>
<accession>A0ABX8UBY5</accession>
<keyword evidence="2" id="KW-1185">Reference proteome</keyword>
<evidence type="ECO:0000313" key="2">
    <source>
        <dbReference type="Proteomes" id="UP000824681"/>
    </source>
</evidence>
<sequence length="42" mass="4568">MLDTGRYPALARFVREGTETDPGTSFDIGLDWILDAIAAKLA</sequence>
<name>A0ABX8UBY5_9ACTN</name>
<dbReference type="Proteomes" id="UP000824681">
    <property type="component" value="Chromosome"/>
</dbReference>
<gene>
    <name evidence="1" type="ORF">Nocox_38780</name>
</gene>
<organism evidence="1 2">
    <name type="scientific">Nonomuraea coxensis DSM 45129</name>
    <dbReference type="NCBI Taxonomy" id="1122611"/>
    <lineage>
        <taxon>Bacteria</taxon>
        <taxon>Bacillati</taxon>
        <taxon>Actinomycetota</taxon>
        <taxon>Actinomycetes</taxon>
        <taxon>Streptosporangiales</taxon>
        <taxon>Streptosporangiaceae</taxon>
        <taxon>Nonomuraea</taxon>
    </lineage>
</organism>
<evidence type="ECO:0000313" key="1">
    <source>
        <dbReference type="EMBL" id="QYC45306.1"/>
    </source>
</evidence>
<proteinExistence type="predicted"/>